<dbReference type="Gene3D" id="1.10.10.60">
    <property type="entry name" value="Homeodomain-like"/>
    <property type="match status" value="1"/>
</dbReference>
<feature type="compositionally biased region" description="Low complexity" evidence="5">
    <location>
        <begin position="445"/>
        <end position="475"/>
    </location>
</feature>
<dbReference type="Pfam" id="PF05920">
    <property type="entry name" value="Homeobox_KN"/>
    <property type="match status" value="1"/>
</dbReference>
<dbReference type="STRING" id="630390.A0A180GIA1"/>
<evidence type="ECO:0000313" key="8">
    <source>
        <dbReference type="EnsemblFungi" id="PTTG_27730-t43_1-p1"/>
    </source>
</evidence>
<dbReference type="EnsemblFungi" id="PTTG_27730-t43_1">
    <property type="protein sequence ID" value="PTTG_27730-t43_1-p1"/>
    <property type="gene ID" value="PTTG_27730"/>
</dbReference>
<dbReference type="Proteomes" id="UP000005240">
    <property type="component" value="Unassembled WGS sequence"/>
</dbReference>
<evidence type="ECO:0000256" key="5">
    <source>
        <dbReference type="SAM" id="MobiDB-lite"/>
    </source>
</evidence>
<evidence type="ECO:0000256" key="1">
    <source>
        <dbReference type="ARBA" id="ARBA00005800"/>
    </source>
</evidence>
<feature type="compositionally biased region" description="Low complexity" evidence="5">
    <location>
        <begin position="592"/>
        <end position="602"/>
    </location>
</feature>
<keyword evidence="3" id="KW-0371">Homeobox</keyword>
<evidence type="ECO:0000313" key="9">
    <source>
        <dbReference type="Proteomes" id="UP000005240"/>
    </source>
</evidence>
<dbReference type="InterPro" id="IPR001356">
    <property type="entry name" value="HD"/>
</dbReference>
<protein>
    <submittedName>
        <fullName evidence="8">Homeobox_KN domain-containing protein</fullName>
    </submittedName>
</protein>
<feature type="compositionally biased region" description="Low complexity" evidence="5">
    <location>
        <begin position="278"/>
        <end position="349"/>
    </location>
</feature>
<dbReference type="InterPro" id="IPR009057">
    <property type="entry name" value="Homeodomain-like_sf"/>
</dbReference>
<evidence type="ECO:0000256" key="2">
    <source>
        <dbReference type="ARBA" id="ARBA00023125"/>
    </source>
</evidence>
<dbReference type="GO" id="GO:0006355">
    <property type="term" value="P:regulation of DNA-templated transcription"/>
    <property type="evidence" value="ECO:0007669"/>
    <property type="project" value="InterPro"/>
</dbReference>
<dbReference type="GO" id="GO:0003677">
    <property type="term" value="F:DNA binding"/>
    <property type="evidence" value="ECO:0007669"/>
    <property type="project" value="UniProtKB-KW"/>
</dbReference>
<dbReference type="CDD" id="cd00086">
    <property type="entry name" value="homeodomain"/>
    <property type="match status" value="1"/>
</dbReference>
<feature type="compositionally biased region" description="Polar residues" evidence="5">
    <location>
        <begin position="541"/>
        <end position="557"/>
    </location>
</feature>
<evidence type="ECO:0000313" key="7">
    <source>
        <dbReference type="EMBL" id="OAV92158.1"/>
    </source>
</evidence>
<accession>A0A180GIA1</accession>
<dbReference type="EMBL" id="ADAS02000068">
    <property type="protein sequence ID" value="OAV92158.1"/>
    <property type="molecule type" value="Genomic_DNA"/>
</dbReference>
<reference evidence="8 9" key="3">
    <citation type="journal article" date="2017" name="G3 (Bethesda)">
        <title>Comparative analysis highlights variable genome content of wheat rusts and divergence of the mating loci.</title>
        <authorList>
            <person name="Cuomo C.A."/>
            <person name="Bakkeren G."/>
            <person name="Khalil H.B."/>
            <person name="Panwar V."/>
            <person name="Joly D."/>
            <person name="Linning R."/>
            <person name="Sakthikumar S."/>
            <person name="Song X."/>
            <person name="Adiconis X."/>
            <person name="Fan L."/>
            <person name="Goldberg J.M."/>
            <person name="Levin J.Z."/>
            <person name="Young S."/>
            <person name="Zeng Q."/>
            <person name="Anikster Y."/>
            <person name="Bruce M."/>
            <person name="Wang M."/>
            <person name="Yin C."/>
            <person name="McCallum B."/>
            <person name="Szabo L.J."/>
            <person name="Hulbert S."/>
            <person name="Chen X."/>
            <person name="Fellers J.P."/>
        </authorList>
    </citation>
    <scope>NUCLEOTIDE SEQUENCE</scope>
    <source>
        <strain evidence="8">isolate 1-1 / race 1 (BBBD)</strain>
        <strain evidence="9">Isolate 1-1 / race 1 (BBBD)</strain>
    </source>
</reference>
<feature type="region of interest" description="Disordered" evidence="5">
    <location>
        <begin position="418"/>
        <end position="487"/>
    </location>
</feature>
<name>A0A180GIA1_PUCT1</name>
<dbReference type="OrthoDB" id="10056939at2759"/>
<feature type="compositionally biased region" description="Pro residues" evidence="5">
    <location>
        <begin position="102"/>
        <end position="114"/>
    </location>
</feature>
<keyword evidence="9" id="KW-1185">Reference proteome</keyword>
<dbReference type="AlphaFoldDB" id="A0A180GIA1"/>
<dbReference type="SUPFAM" id="SSF46689">
    <property type="entry name" value="Homeodomain-like"/>
    <property type="match status" value="1"/>
</dbReference>
<evidence type="ECO:0000256" key="4">
    <source>
        <dbReference type="ARBA" id="ARBA00023242"/>
    </source>
</evidence>
<proteinExistence type="inferred from homology"/>
<evidence type="ECO:0000259" key="6">
    <source>
        <dbReference type="Pfam" id="PF05920"/>
    </source>
</evidence>
<reference evidence="7" key="1">
    <citation type="submission" date="2009-11" db="EMBL/GenBank/DDBJ databases">
        <authorList>
            <consortium name="The Broad Institute Genome Sequencing Platform"/>
            <person name="Ward D."/>
            <person name="Feldgarden M."/>
            <person name="Earl A."/>
            <person name="Young S.K."/>
            <person name="Zeng Q."/>
            <person name="Koehrsen M."/>
            <person name="Alvarado L."/>
            <person name="Berlin A."/>
            <person name="Bochicchio J."/>
            <person name="Borenstein D."/>
            <person name="Chapman S.B."/>
            <person name="Chen Z."/>
            <person name="Engels R."/>
            <person name="Freedman E."/>
            <person name="Gellesch M."/>
            <person name="Goldberg J."/>
            <person name="Griggs A."/>
            <person name="Gujja S."/>
            <person name="Heilman E."/>
            <person name="Heiman D."/>
            <person name="Hepburn T."/>
            <person name="Howarth C."/>
            <person name="Jen D."/>
            <person name="Larson L."/>
            <person name="Lewis B."/>
            <person name="Mehta T."/>
            <person name="Park D."/>
            <person name="Pearson M."/>
            <person name="Roberts A."/>
            <person name="Saif S."/>
            <person name="Shea T."/>
            <person name="Shenoy N."/>
            <person name="Sisk P."/>
            <person name="Stolte C."/>
            <person name="Sykes S."/>
            <person name="Thomson T."/>
            <person name="Walk T."/>
            <person name="White J."/>
            <person name="Yandava C."/>
            <person name="Izard J."/>
            <person name="Baranova O.V."/>
            <person name="Blanton J.M."/>
            <person name="Tanner A.C."/>
            <person name="Dewhirst F.E."/>
            <person name="Haas B."/>
            <person name="Nusbaum C."/>
            <person name="Birren B."/>
        </authorList>
    </citation>
    <scope>NUCLEOTIDE SEQUENCE [LARGE SCALE GENOMIC DNA]</scope>
    <source>
        <strain evidence="7">1-1 BBBD Race 1</strain>
    </source>
</reference>
<dbReference type="VEuPathDB" id="FungiDB:PTTG_27730"/>
<dbReference type="InterPro" id="IPR008422">
    <property type="entry name" value="KN_HD"/>
</dbReference>
<feature type="compositionally biased region" description="Low complexity" evidence="5">
    <location>
        <begin position="418"/>
        <end position="435"/>
    </location>
</feature>
<sequence>MSSSQTHNHTNLAQLQHDLLVALAHNDGNRLAKFDAQLSHLVLEVEEAVSKGCISEDQANANLCLSHNVYIASTLAQKVQLTMDEMCDDFSQQLNLLAPLTPDVPPAAPSPPSRGPVVEDSSSTTTSHTILKNWSQTRLSYLFPSPLELKELVSQTSMSETKLNSWFRNARSRSGWAKLYALKPDVNKNQEKLQAIIDEYQALQRLNTPEEFQKIVAANEPYKLLNKIFAWFATTKPAKPAAPTSNVRPWVKEVLTNTLASFRQGAAGILDSSKQLLPSFSSRGTTPGSTTSSSPTASSSNSTASSPPTASTAPTSVASSPSDRSDSPELSPRPSSLSTSSSSPVISSPNLLPAPSSVPNPPCTELPADLLEFLSNLPKASTSLHSPAVSPSHLSPELPPTSNPACDLFSAASLASSSSLPAQPSTSQDPVLLPSALPPPPSACPIPWNSSRPAPSSESSSRPSSSSSMPSSVVSFTSNASAPAGMPASADKVYMHPWVNPLLPRSARPSRSGSSGSLQRCEHLGSVSPFFWNSPEQSPFASPRCQASQLPQKSIPSAQPPFQFVLPQTRPIALTILSSSPTEPVTDERPSSSHPSISSALSKKTTQSCLSGQFDDAPEDL</sequence>
<feature type="region of interest" description="Disordered" evidence="5">
    <location>
        <begin position="101"/>
        <end position="124"/>
    </location>
</feature>
<feature type="region of interest" description="Disordered" evidence="5">
    <location>
        <begin position="575"/>
        <end position="621"/>
    </location>
</feature>
<reference evidence="7" key="2">
    <citation type="submission" date="2016-05" db="EMBL/GenBank/DDBJ databases">
        <title>Comparative analysis highlights variable genome content of wheat rusts and divergence of the mating loci.</title>
        <authorList>
            <person name="Cuomo C.A."/>
            <person name="Bakkeren G."/>
            <person name="Szabo L."/>
            <person name="Khalil H."/>
            <person name="Joly D."/>
            <person name="Goldberg J."/>
            <person name="Young S."/>
            <person name="Zeng Q."/>
            <person name="Fellers J."/>
        </authorList>
    </citation>
    <scope>NUCLEOTIDE SEQUENCE [LARGE SCALE GENOMIC DNA]</scope>
    <source>
        <strain evidence="7">1-1 BBBD Race 1</strain>
    </source>
</reference>
<organism evidence="7">
    <name type="scientific">Puccinia triticina (isolate 1-1 / race 1 (BBBD))</name>
    <name type="common">Brown leaf rust fungus</name>
    <dbReference type="NCBI Taxonomy" id="630390"/>
    <lineage>
        <taxon>Eukaryota</taxon>
        <taxon>Fungi</taxon>
        <taxon>Dikarya</taxon>
        <taxon>Basidiomycota</taxon>
        <taxon>Pucciniomycotina</taxon>
        <taxon>Pucciniomycetes</taxon>
        <taxon>Pucciniales</taxon>
        <taxon>Pucciniaceae</taxon>
        <taxon>Puccinia</taxon>
    </lineage>
</organism>
<feature type="region of interest" description="Disordered" evidence="5">
    <location>
        <begin position="541"/>
        <end position="561"/>
    </location>
</feature>
<keyword evidence="4" id="KW-0539">Nucleus</keyword>
<keyword evidence="2" id="KW-0238">DNA-binding</keyword>
<comment type="similarity">
    <text evidence="1">Belongs to the TALE/M-ATYP homeobox family.</text>
</comment>
<feature type="domain" description="KN homeodomain" evidence="6">
    <location>
        <begin position="141"/>
        <end position="173"/>
    </location>
</feature>
<feature type="region of interest" description="Disordered" evidence="5">
    <location>
        <begin position="278"/>
        <end position="360"/>
    </location>
</feature>
<feature type="region of interest" description="Disordered" evidence="5">
    <location>
        <begin position="381"/>
        <end position="404"/>
    </location>
</feature>
<evidence type="ECO:0000256" key="3">
    <source>
        <dbReference type="ARBA" id="ARBA00023155"/>
    </source>
</evidence>
<reference evidence="8" key="4">
    <citation type="submission" date="2025-05" db="UniProtKB">
        <authorList>
            <consortium name="EnsemblFungi"/>
        </authorList>
    </citation>
    <scope>IDENTIFICATION</scope>
    <source>
        <strain evidence="8">isolate 1-1 / race 1 (BBBD)</strain>
    </source>
</reference>
<gene>
    <name evidence="7" type="ORF">PTTG_27730</name>
</gene>